<dbReference type="PIRSF" id="PIRSF028235">
    <property type="entry name" value="UCP028235"/>
    <property type="match status" value="1"/>
</dbReference>
<dbReference type="InterPro" id="IPR038763">
    <property type="entry name" value="DHH_sf"/>
</dbReference>
<protein>
    <submittedName>
        <fullName evidence="1">Exopolyphosphatase</fullName>
    </submittedName>
</protein>
<proteinExistence type="predicted"/>
<evidence type="ECO:0000313" key="2">
    <source>
        <dbReference type="Proteomes" id="UP000324065"/>
    </source>
</evidence>
<gene>
    <name evidence="1" type="ORF">F1188_02460</name>
</gene>
<accession>A0A5M6IHE5</accession>
<dbReference type="SUPFAM" id="SSF64182">
    <property type="entry name" value="DHH phosphoesterases"/>
    <property type="match status" value="1"/>
</dbReference>
<organism evidence="1 2">
    <name type="scientific">Roseospira marina</name>
    <dbReference type="NCBI Taxonomy" id="140057"/>
    <lineage>
        <taxon>Bacteria</taxon>
        <taxon>Pseudomonadati</taxon>
        <taxon>Pseudomonadota</taxon>
        <taxon>Alphaproteobacteria</taxon>
        <taxon>Rhodospirillales</taxon>
        <taxon>Rhodospirillaceae</taxon>
        <taxon>Roseospira</taxon>
    </lineage>
</organism>
<sequence>METGEVEPIAGLGPYRLITRADFDGIVSAVLLRERGLIGDVTFATPNDMQGGRIPVSNTVITSNLPYVPGVHLAFDHHTSEVTRVGPQNNLIIDSGAPSAARVIFKHYGGAEAFPEISAEMMDAVDQADSAAYDEMDILAPDRWTMLNFVVDPRTGLHRFRDFEISNDQLMLDLTRYCRRHSIEEILHLPDIEERVHLYLEHKEKAEHQARRNATLRPPLLIIDYRGEVVHYACNRFMIYALYPEANISLALSRAPRQGFTEIALGRSIINRTSTIDVGHLLLPYDGGGHATAGTCQVADDCVDDVVAALVAHIRAAG</sequence>
<comment type="caution">
    <text evidence="1">The sequence shown here is derived from an EMBL/GenBank/DDBJ whole genome shotgun (WGS) entry which is preliminary data.</text>
</comment>
<dbReference type="EMBL" id="VWPJ01000001">
    <property type="protein sequence ID" value="KAA5607703.1"/>
    <property type="molecule type" value="Genomic_DNA"/>
</dbReference>
<name>A0A5M6IHE5_9PROT</name>
<reference evidence="1 2" key="1">
    <citation type="submission" date="2019-09" db="EMBL/GenBank/DDBJ databases">
        <title>Genome sequence of Roseospira marina, one of the more divergent members of the non-sulfur purple photosynthetic bacterial family, the Rhodospirillaceae.</title>
        <authorList>
            <person name="Meyer T."/>
            <person name="Kyndt J."/>
        </authorList>
    </citation>
    <scope>NUCLEOTIDE SEQUENCE [LARGE SCALE GENOMIC DNA]</scope>
    <source>
        <strain evidence="1 2">DSM 15113</strain>
    </source>
</reference>
<evidence type="ECO:0000313" key="1">
    <source>
        <dbReference type="EMBL" id="KAA5607703.1"/>
    </source>
</evidence>
<dbReference type="AlphaFoldDB" id="A0A5M6IHE5"/>
<dbReference type="Proteomes" id="UP000324065">
    <property type="component" value="Unassembled WGS sequence"/>
</dbReference>
<dbReference type="OrthoDB" id="7335103at2"/>
<keyword evidence="2" id="KW-1185">Reference proteome</keyword>
<dbReference type="InterPro" id="IPR016877">
    <property type="entry name" value="UCP028235"/>
</dbReference>